<evidence type="ECO:0000256" key="5">
    <source>
        <dbReference type="ARBA" id="ARBA00023136"/>
    </source>
</evidence>
<feature type="region of interest" description="Disordered" evidence="6">
    <location>
        <begin position="183"/>
        <end position="202"/>
    </location>
</feature>
<evidence type="ECO:0000256" key="2">
    <source>
        <dbReference type="ARBA" id="ARBA00022448"/>
    </source>
</evidence>
<evidence type="ECO:0000313" key="10">
    <source>
        <dbReference type="Proteomes" id="UP000044602"/>
    </source>
</evidence>
<dbReference type="AlphaFoldDB" id="A0A0G4KF99"/>
<gene>
    <name evidence="9" type="ORF">BN1708_009300</name>
</gene>
<sequence>MFGIDHTRDTLVGDEHVRGVSGGERKRVSLAETLATRASVVCWDNSTRGLDASTALSFAKSLRVYTDVGGRTTLVTLYQAGESIYELMDKVLVIDEGRMLFHGRADEAQAYFEGLGYWRPPRQTTADFLTSIADRNARHFQEGREAMAPKTPEALEAAFRASEHYQRLLEDVDLYDREHRAASDPDEKHKRFEDAVQGAKSKHVKDESPYTVSVPRQIAAATRRQAWLFWGDLGTFYTKLAIIVVNALIVGSLFYESESGATSAAFSMSSAMFFSVAFIGWLEFAVLAPAIMGRATIERQRQFALYRPSAVVLARAVLDLPLILIMLARFDPPPGSTCGEYAGGFVSSVAGAGYLEDPSATSDCGFCPYNDGGEYMASLNVQAGDKWPAFGIMVAFAVANWALVYLFVYAFRVRGWTFGLGGLSGRVAAVKARVVRGRGQEGEDKSEA</sequence>
<name>A0A0G4KF99_VERLO</name>
<keyword evidence="5 7" id="KW-0472">Membrane</keyword>
<evidence type="ECO:0000256" key="1">
    <source>
        <dbReference type="ARBA" id="ARBA00004141"/>
    </source>
</evidence>
<feature type="domain" description="ABC-2 type transporter transmembrane" evidence="8">
    <location>
        <begin position="216"/>
        <end position="327"/>
    </location>
</feature>
<dbReference type="PANTHER" id="PTHR19241">
    <property type="entry name" value="ATP-BINDING CASSETTE TRANSPORTER"/>
    <property type="match status" value="1"/>
</dbReference>
<keyword evidence="3 7" id="KW-0812">Transmembrane</keyword>
<feature type="non-terminal residue" evidence="9">
    <location>
        <position position="448"/>
    </location>
</feature>
<dbReference type="GO" id="GO:0016020">
    <property type="term" value="C:membrane"/>
    <property type="evidence" value="ECO:0007669"/>
    <property type="project" value="UniProtKB-SubCell"/>
</dbReference>
<keyword evidence="4 7" id="KW-1133">Transmembrane helix</keyword>
<organism evidence="9 10">
    <name type="scientific">Verticillium longisporum</name>
    <name type="common">Verticillium dahliae var. longisporum</name>
    <dbReference type="NCBI Taxonomy" id="100787"/>
    <lineage>
        <taxon>Eukaryota</taxon>
        <taxon>Fungi</taxon>
        <taxon>Dikarya</taxon>
        <taxon>Ascomycota</taxon>
        <taxon>Pezizomycotina</taxon>
        <taxon>Sordariomycetes</taxon>
        <taxon>Hypocreomycetidae</taxon>
        <taxon>Glomerellales</taxon>
        <taxon>Plectosphaerellaceae</taxon>
        <taxon>Verticillium</taxon>
    </lineage>
</organism>
<feature type="transmembrane region" description="Helical" evidence="7">
    <location>
        <begin position="226"/>
        <end position="251"/>
    </location>
</feature>
<dbReference type="STRING" id="100787.A0A0G4KF99"/>
<evidence type="ECO:0000256" key="4">
    <source>
        <dbReference type="ARBA" id="ARBA00022989"/>
    </source>
</evidence>
<feature type="transmembrane region" description="Helical" evidence="7">
    <location>
        <begin position="304"/>
        <end position="327"/>
    </location>
</feature>
<evidence type="ECO:0000256" key="7">
    <source>
        <dbReference type="SAM" id="Phobius"/>
    </source>
</evidence>
<dbReference type="GO" id="GO:0140359">
    <property type="term" value="F:ABC-type transporter activity"/>
    <property type="evidence" value="ECO:0007669"/>
    <property type="project" value="InterPro"/>
</dbReference>
<dbReference type="Proteomes" id="UP000044602">
    <property type="component" value="Unassembled WGS sequence"/>
</dbReference>
<dbReference type="EMBL" id="CVQH01000669">
    <property type="protein sequence ID" value="CRJ88668.1"/>
    <property type="molecule type" value="Genomic_DNA"/>
</dbReference>
<accession>A0A0G4KF99</accession>
<keyword evidence="2" id="KW-0813">Transport</keyword>
<keyword evidence="10" id="KW-1185">Reference proteome</keyword>
<dbReference type="SUPFAM" id="SSF52540">
    <property type="entry name" value="P-loop containing nucleoside triphosphate hydrolases"/>
    <property type="match status" value="1"/>
</dbReference>
<dbReference type="InterPro" id="IPR027417">
    <property type="entry name" value="P-loop_NTPase"/>
</dbReference>
<feature type="transmembrane region" description="Helical" evidence="7">
    <location>
        <begin position="389"/>
        <end position="411"/>
    </location>
</feature>
<evidence type="ECO:0000256" key="6">
    <source>
        <dbReference type="SAM" id="MobiDB-lite"/>
    </source>
</evidence>
<dbReference type="Pfam" id="PF01061">
    <property type="entry name" value="ABC2_membrane"/>
    <property type="match status" value="1"/>
</dbReference>
<proteinExistence type="predicted"/>
<evidence type="ECO:0000256" key="3">
    <source>
        <dbReference type="ARBA" id="ARBA00022692"/>
    </source>
</evidence>
<reference evidence="9 10" key="1">
    <citation type="submission" date="2015-05" db="EMBL/GenBank/DDBJ databases">
        <authorList>
            <person name="Wang D.B."/>
            <person name="Wang M."/>
        </authorList>
    </citation>
    <scope>NUCLEOTIDE SEQUENCE [LARGE SCALE GENOMIC DNA]</scope>
    <source>
        <strain evidence="9">VL1</strain>
    </source>
</reference>
<dbReference type="InterPro" id="IPR013525">
    <property type="entry name" value="ABC2_TM"/>
</dbReference>
<dbReference type="Gene3D" id="3.40.50.300">
    <property type="entry name" value="P-loop containing nucleotide triphosphate hydrolases"/>
    <property type="match status" value="1"/>
</dbReference>
<comment type="subcellular location">
    <subcellularLocation>
        <location evidence="1">Membrane</location>
        <topology evidence="1">Multi-pass membrane protein</topology>
    </subcellularLocation>
</comment>
<evidence type="ECO:0000313" key="9">
    <source>
        <dbReference type="EMBL" id="CRJ88668.1"/>
    </source>
</evidence>
<evidence type="ECO:0000259" key="8">
    <source>
        <dbReference type="Pfam" id="PF01061"/>
    </source>
</evidence>
<protein>
    <recommendedName>
        <fullName evidence="8">ABC-2 type transporter transmembrane domain-containing protein</fullName>
    </recommendedName>
</protein>
<feature type="compositionally biased region" description="Basic and acidic residues" evidence="6">
    <location>
        <begin position="183"/>
        <end position="194"/>
    </location>
</feature>
<feature type="transmembrane region" description="Helical" evidence="7">
    <location>
        <begin position="271"/>
        <end position="292"/>
    </location>
</feature>